<organism evidence="4 5">
    <name type="scientific">Trametes pubescens</name>
    <name type="common">White-rot fungus</name>
    <dbReference type="NCBI Taxonomy" id="154538"/>
    <lineage>
        <taxon>Eukaryota</taxon>
        <taxon>Fungi</taxon>
        <taxon>Dikarya</taxon>
        <taxon>Basidiomycota</taxon>
        <taxon>Agaricomycotina</taxon>
        <taxon>Agaricomycetes</taxon>
        <taxon>Polyporales</taxon>
        <taxon>Polyporaceae</taxon>
        <taxon>Trametes</taxon>
    </lineage>
</organism>
<dbReference type="GO" id="GO:0016616">
    <property type="term" value="F:oxidoreductase activity, acting on the CH-OH group of donors, NAD or NADP as acceptor"/>
    <property type="evidence" value="ECO:0007669"/>
    <property type="project" value="TreeGrafter"/>
</dbReference>
<evidence type="ECO:0000313" key="5">
    <source>
        <dbReference type="Proteomes" id="UP000184267"/>
    </source>
</evidence>
<comment type="similarity">
    <text evidence="2">Belongs to the NAD(P)-dependent epimerase/dehydratase family. Dihydroflavonol-4-reductase subfamily.</text>
</comment>
<dbReference type="OMA" id="EDDWADK"/>
<keyword evidence="5" id="KW-1185">Reference proteome</keyword>
<evidence type="ECO:0000256" key="1">
    <source>
        <dbReference type="ARBA" id="ARBA00023002"/>
    </source>
</evidence>
<dbReference type="EMBL" id="MNAD01001675">
    <property type="protein sequence ID" value="OJT02325.1"/>
    <property type="molecule type" value="Genomic_DNA"/>
</dbReference>
<dbReference type="Gene3D" id="3.40.50.720">
    <property type="entry name" value="NAD(P)-binding Rossmann-like Domain"/>
    <property type="match status" value="1"/>
</dbReference>
<dbReference type="Proteomes" id="UP000184267">
    <property type="component" value="Unassembled WGS sequence"/>
</dbReference>
<protein>
    <recommendedName>
        <fullName evidence="3">NAD-dependent epimerase/dehydratase domain-containing protein</fullName>
    </recommendedName>
</protein>
<dbReference type="OrthoDB" id="2735536at2759"/>
<feature type="domain" description="NAD-dependent epimerase/dehydratase" evidence="3">
    <location>
        <begin position="10"/>
        <end position="271"/>
    </location>
</feature>
<sequence>MPAVQPPARVLVTGVTGFSGIWIARALLENGYAVRGTVRSEAKAVHVANLFKEHGDNFTTVVVPDISKARQAGVAELNSTSSSGAIKSLHRLLGRILTARPRRPDIFGPNTDGVVGLLESTRQHGKNVKRFVYMSSAQAMLGHEDIFHVYTEDDWADKSIALAKEKGSEAGGLALYRASKALAERAIIDFVEKHKNQIGWDATRIVPAWIFGPVIHDWKTVEDLNLSSKIIFQQLTTPRTDDKVNDYASEFVDVRDVADAFVAALKVEEAGGKRLLLDAGAYTFQNLYDAVHETAPGLEGVVRGNPNAPPFSFPGAFVDSSNAVEVLQLRPYRSLGECAVDTYKSIKAKL</sequence>
<keyword evidence="1" id="KW-0560">Oxidoreductase</keyword>
<name>A0A1M2V3Z7_TRAPU</name>
<dbReference type="AlphaFoldDB" id="A0A1M2V3Z7"/>
<dbReference type="PANTHER" id="PTHR10366">
    <property type="entry name" value="NAD DEPENDENT EPIMERASE/DEHYDRATASE"/>
    <property type="match status" value="1"/>
</dbReference>
<dbReference type="SUPFAM" id="SSF51735">
    <property type="entry name" value="NAD(P)-binding Rossmann-fold domains"/>
    <property type="match status" value="1"/>
</dbReference>
<dbReference type="InterPro" id="IPR001509">
    <property type="entry name" value="Epimerase_deHydtase"/>
</dbReference>
<evidence type="ECO:0000256" key="2">
    <source>
        <dbReference type="ARBA" id="ARBA00023445"/>
    </source>
</evidence>
<proteinExistence type="inferred from homology"/>
<accession>A0A1M2V3Z7</accession>
<comment type="caution">
    <text evidence="4">The sequence shown here is derived from an EMBL/GenBank/DDBJ whole genome shotgun (WGS) entry which is preliminary data.</text>
</comment>
<reference evidence="4 5" key="1">
    <citation type="submission" date="2016-10" db="EMBL/GenBank/DDBJ databases">
        <title>Genome sequence of the basidiomycete white-rot fungus Trametes pubescens.</title>
        <authorList>
            <person name="Makela M.R."/>
            <person name="Granchi Z."/>
            <person name="Peng M."/>
            <person name="De Vries R.P."/>
            <person name="Grigoriev I."/>
            <person name="Riley R."/>
            <person name="Hilden K."/>
        </authorList>
    </citation>
    <scope>NUCLEOTIDE SEQUENCE [LARGE SCALE GENOMIC DNA]</scope>
    <source>
        <strain evidence="4 5">FBCC735</strain>
    </source>
</reference>
<dbReference type="PANTHER" id="PTHR10366:SF564">
    <property type="entry name" value="STEROL-4-ALPHA-CARBOXYLATE 3-DEHYDROGENASE, DECARBOXYLATING"/>
    <property type="match status" value="1"/>
</dbReference>
<dbReference type="InterPro" id="IPR050425">
    <property type="entry name" value="NAD(P)_dehydrat-like"/>
</dbReference>
<gene>
    <name evidence="4" type="ORF">TRAPUB_7147</name>
</gene>
<dbReference type="InterPro" id="IPR036291">
    <property type="entry name" value="NAD(P)-bd_dom_sf"/>
</dbReference>
<dbReference type="STRING" id="154538.A0A1M2V3Z7"/>
<evidence type="ECO:0000259" key="3">
    <source>
        <dbReference type="Pfam" id="PF01370"/>
    </source>
</evidence>
<dbReference type="Pfam" id="PF01370">
    <property type="entry name" value="Epimerase"/>
    <property type="match status" value="1"/>
</dbReference>
<evidence type="ECO:0000313" key="4">
    <source>
        <dbReference type="EMBL" id="OJT02325.1"/>
    </source>
</evidence>